<dbReference type="GO" id="GO:0003677">
    <property type="term" value="F:DNA binding"/>
    <property type="evidence" value="ECO:0007669"/>
    <property type="project" value="InterPro"/>
</dbReference>
<organism evidence="4">
    <name type="scientific">Ostreococcus mediterraneus</name>
    <dbReference type="NCBI Taxonomy" id="1486918"/>
    <lineage>
        <taxon>Eukaryota</taxon>
        <taxon>Viridiplantae</taxon>
        <taxon>Chlorophyta</taxon>
        <taxon>Mamiellophyceae</taxon>
        <taxon>Mamiellales</taxon>
        <taxon>Bathycoccaceae</taxon>
        <taxon>Ostreococcus</taxon>
    </lineage>
</organism>
<evidence type="ECO:0000313" key="4">
    <source>
        <dbReference type="EMBL" id="CAD8588394.1"/>
    </source>
</evidence>
<dbReference type="AlphaFoldDB" id="A0A7S0PSM7"/>
<gene>
    <name evidence="4" type="ORF">OMED0929_LOCUS6945</name>
</gene>
<feature type="region of interest" description="Disordered" evidence="2">
    <location>
        <begin position="60"/>
        <end position="88"/>
    </location>
</feature>
<proteinExistence type="predicted"/>
<reference evidence="4" key="1">
    <citation type="submission" date="2021-01" db="EMBL/GenBank/DDBJ databases">
        <authorList>
            <person name="Corre E."/>
            <person name="Pelletier E."/>
            <person name="Niang G."/>
            <person name="Scheremetjew M."/>
            <person name="Finn R."/>
            <person name="Kale V."/>
            <person name="Holt S."/>
            <person name="Cochrane G."/>
            <person name="Meng A."/>
            <person name="Brown T."/>
            <person name="Cohen L."/>
        </authorList>
    </citation>
    <scope>NUCLEOTIDE SEQUENCE</scope>
    <source>
        <strain evidence="4">Clade-D-RCC2572</strain>
    </source>
</reference>
<dbReference type="EMBL" id="HBEW01008231">
    <property type="protein sequence ID" value="CAD8588394.1"/>
    <property type="molecule type" value="Transcribed_RNA"/>
</dbReference>
<sequence>MAMSSSAATRTAAMTRAGGVARGAQVGGLGRVRAASDAGAGAGAGEARRAVRAMAVHDPATTRGGEASVKAESKALKGGGARERASARARGGAFDDGFDDADADEDAVRGDGDVLNWSSAVKDIERDDGSLDDAYKRVLFMTPEDGFIMGAKKTLYHSRGCPCPTCNVFRCRVRNGVDANDLPVEVVVISETEFETLKSVGSFKDMTKVEQLRRRKIGDANAGKVPWNKGGRHSKKTIEKIRATTLKHMQDPEYRERLKRSYNCANARHSAFTRAKIKRASVDRAKAKKIEKMTLESEEVWGRKRGNNGLTSSGLFCRRNSAVITVSFGVNGSADIERARAKQRDEEKERARAERELRKTVAATIVEKRKALRKEKAARCTATRSSEHRAKISAAIQNKWRDPEYAAKMRKQKRKSGVSTSPSSSSRSNTKRAAVDPAKAKLLAEIKAMYDKAESAVAALQARAASGVAVDPAMLAQATTAASQTRAMMEQVQRSIAIEAAAAAATSPQSSRGTRTHRTTTSTKTNAKASSPRPR</sequence>
<keyword evidence="1" id="KW-0175">Coiled coil</keyword>
<dbReference type="PANTHER" id="PTHR34199">
    <property type="entry name" value="NUMOD3 MOTIF FAMILY PROTEIN, EXPRESSED"/>
    <property type="match status" value="1"/>
</dbReference>
<feature type="domain" description="Nuclease associated modular" evidence="3">
    <location>
        <begin position="214"/>
        <end position="242"/>
    </location>
</feature>
<evidence type="ECO:0000256" key="2">
    <source>
        <dbReference type="SAM" id="MobiDB-lite"/>
    </source>
</evidence>
<name>A0A7S0PSM7_9CHLO</name>
<feature type="compositionally biased region" description="Low complexity" evidence="2">
    <location>
        <begin position="417"/>
        <end position="428"/>
    </location>
</feature>
<feature type="compositionally biased region" description="Low complexity" evidence="2">
    <location>
        <begin position="500"/>
        <end position="525"/>
    </location>
</feature>
<feature type="region of interest" description="Disordered" evidence="2">
    <location>
        <begin position="500"/>
        <end position="535"/>
    </location>
</feature>
<feature type="compositionally biased region" description="Basic and acidic residues" evidence="2">
    <location>
        <begin position="69"/>
        <end position="86"/>
    </location>
</feature>
<feature type="region of interest" description="Disordered" evidence="2">
    <location>
        <begin position="373"/>
        <end position="437"/>
    </location>
</feature>
<evidence type="ECO:0000259" key="3">
    <source>
        <dbReference type="Pfam" id="PF07460"/>
    </source>
</evidence>
<protein>
    <recommendedName>
        <fullName evidence="3">Nuclease associated modular domain-containing protein</fullName>
    </recommendedName>
</protein>
<accession>A0A7S0PSM7</accession>
<evidence type="ECO:0000256" key="1">
    <source>
        <dbReference type="SAM" id="Coils"/>
    </source>
</evidence>
<feature type="coiled-coil region" evidence="1">
    <location>
        <begin position="336"/>
        <end position="363"/>
    </location>
</feature>
<dbReference type="InterPro" id="IPR003611">
    <property type="entry name" value="NUMOD3"/>
</dbReference>
<dbReference type="Pfam" id="PF07460">
    <property type="entry name" value="NUMOD3"/>
    <property type="match status" value="1"/>
</dbReference>
<dbReference type="PANTHER" id="PTHR34199:SF2">
    <property type="entry name" value="NUMOD3 MOTIF FAMILY PROTEIN, EXPRESSED"/>
    <property type="match status" value="1"/>
</dbReference>